<comment type="cofactor">
    <cofactor evidence="2">
        <name>thiamine diphosphate</name>
        <dbReference type="ChEBI" id="CHEBI:58937"/>
    </cofactor>
</comment>
<evidence type="ECO:0000256" key="3">
    <source>
        <dbReference type="ARBA" id="ARBA00007131"/>
    </source>
</evidence>
<evidence type="ECO:0000313" key="5">
    <source>
        <dbReference type="EMBL" id="CAB4335043.1"/>
    </source>
</evidence>
<name>A0A6J7W1Q3_9ZZZZ</name>
<sequence>MKIDYDVKELESGLELKYWSQSRFFKAIEDEVPLDVLANACRLNILSMIKAAGSGHIGTSFSSVEILIAVRQYLSATNNLRKSSQQKGVFFSSKGHDAPAIYAVMHLLGEISDDQLFTLRRLEGLPGHPEIETPGIPTNTGSLGMGISKAKGFVHANRMLGLDQKVVVLLGDGELQEGQIWESLPTAARDKMSELIVIVDGNKIQSDTWVEEISPPGNLKMRVEGSGWNFISCDGHDILAILESLIRSGQDAKPTFIYASTIKGCGVGFMTELSATGKFYKFHSGSLPDDLYEDACEELQVRIGQNIHCALDLKIRPRIEFELNGKLRTELDYSSPKERPVSFISKWADFLCKAMSSDERVVILDADLSYDTGTYLAREIYPSRYIQAGIAEQDMVSMAGTLALKGKIPFVHSFATFLTMRPTEQIFNNATEKTSVVYVGFLAGLLPSPPGFSHQAVTDVGIMASIPGMLLIEPACEFEMEKAYAEALNHKGPTYIRMVSLGSIPTAVGNDSLEPGDMTARAEGTEIAIVCSGPLLAEEAVKAAMLLGERVCAVFTYPFLNSPPTQRTLASLIKFRKVVILENYNSGLGILKQISSALEQEVEIISVDVPGIPRNGWNDEVLKFHELNAESIAEKIKK</sequence>
<dbReference type="InterPro" id="IPR005474">
    <property type="entry name" value="Transketolase_N"/>
</dbReference>
<dbReference type="EMBL" id="CAEZYO010000016">
    <property type="protein sequence ID" value="CAB4729257.1"/>
    <property type="molecule type" value="Genomic_DNA"/>
</dbReference>
<dbReference type="PANTHER" id="PTHR43825:SF1">
    <property type="entry name" value="TRANSKETOLASE-LIKE PYRIMIDINE-BINDING DOMAIN-CONTAINING PROTEIN"/>
    <property type="match status" value="1"/>
</dbReference>
<dbReference type="EMBL" id="CAFABC010000003">
    <property type="protein sequence ID" value="CAB4816699.1"/>
    <property type="molecule type" value="Genomic_DNA"/>
</dbReference>
<dbReference type="InterPro" id="IPR051157">
    <property type="entry name" value="PDH/Transketolase"/>
</dbReference>
<dbReference type="InterPro" id="IPR029061">
    <property type="entry name" value="THDP-binding"/>
</dbReference>
<dbReference type="Pfam" id="PF02779">
    <property type="entry name" value="Transket_pyr"/>
    <property type="match status" value="1"/>
</dbReference>
<comment type="similarity">
    <text evidence="3">Belongs to the transketolase family.</text>
</comment>
<dbReference type="SUPFAM" id="SSF52922">
    <property type="entry name" value="TK C-terminal domain-like"/>
    <property type="match status" value="1"/>
</dbReference>
<dbReference type="EMBL" id="CAFBRY010000002">
    <property type="protein sequence ID" value="CAB5135010.1"/>
    <property type="molecule type" value="Genomic_DNA"/>
</dbReference>
<dbReference type="CDD" id="cd07033">
    <property type="entry name" value="TPP_PYR_DXS_TK_like"/>
    <property type="match status" value="1"/>
</dbReference>
<accession>A0A6J7W1Q3</accession>
<evidence type="ECO:0000256" key="1">
    <source>
        <dbReference type="ARBA" id="ARBA00001946"/>
    </source>
</evidence>
<dbReference type="AlphaFoldDB" id="A0A6J7W1Q3"/>
<feature type="domain" description="Transketolase-like pyrimidine-binding" evidence="4">
    <location>
        <begin position="341"/>
        <end position="506"/>
    </location>
</feature>
<comment type="cofactor">
    <cofactor evidence="1">
        <name>Mg(2+)</name>
        <dbReference type="ChEBI" id="CHEBI:18420"/>
    </cofactor>
</comment>
<dbReference type="Gene3D" id="3.40.50.920">
    <property type="match status" value="1"/>
</dbReference>
<evidence type="ECO:0000313" key="6">
    <source>
        <dbReference type="EMBL" id="CAB4729257.1"/>
    </source>
</evidence>
<proteinExistence type="inferred from homology"/>
<dbReference type="PANTHER" id="PTHR43825">
    <property type="entry name" value="PYRUVATE DEHYDROGENASE E1 COMPONENT"/>
    <property type="match status" value="1"/>
</dbReference>
<evidence type="ECO:0000313" key="8">
    <source>
        <dbReference type="EMBL" id="CAB5135010.1"/>
    </source>
</evidence>
<dbReference type="SUPFAM" id="SSF52518">
    <property type="entry name" value="Thiamin diphosphate-binding fold (THDP-binding)"/>
    <property type="match status" value="2"/>
</dbReference>
<evidence type="ECO:0000256" key="2">
    <source>
        <dbReference type="ARBA" id="ARBA00001964"/>
    </source>
</evidence>
<evidence type="ECO:0000313" key="7">
    <source>
        <dbReference type="EMBL" id="CAB4816699.1"/>
    </source>
</evidence>
<dbReference type="EMBL" id="CAESAH010000009">
    <property type="protein sequence ID" value="CAB4335043.1"/>
    <property type="molecule type" value="Genomic_DNA"/>
</dbReference>
<dbReference type="SMART" id="SM00861">
    <property type="entry name" value="Transket_pyr"/>
    <property type="match status" value="1"/>
</dbReference>
<organism evidence="8">
    <name type="scientific">freshwater metagenome</name>
    <dbReference type="NCBI Taxonomy" id="449393"/>
    <lineage>
        <taxon>unclassified sequences</taxon>
        <taxon>metagenomes</taxon>
        <taxon>ecological metagenomes</taxon>
    </lineage>
</organism>
<evidence type="ECO:0000259" key="4">
    <source>
        <dbReference type="SMART" id="SM00861"/>
    </source>
</evidence>
<dbReference type="InterPro" id="IPR009014">
    <property type="entry name" value="Transketo_C/PFOR_II"/>
</dbReference>
<gene>
    <name evidence="6" type="ORF">UFOPK2731_00712</name>
    <name evidence="7" type="ORF">UFOPK3161_00262</name>
    <name evidence="5" type="ORF">UFOPK3962_00517</name>
    <name evidence="8" type="ORF">UFOPK4427_00114</name>
</gene>
<reference evidence="8" key="1">
    <citation type="submission" date="2020-05" db="EMBL/GenBank/DDBJ databases">
        <authorList>
            <person name="Chiriac C."/>
            <person name="Salcher M."/>
            <person name="Ghai R."/>
            <person name="Kavagutti S V."/>
        </authorList>
    </citation>
    <scope>NUCLEOTIDE SEQUENCE</scope>
</reference>
<dbReference type="Pfam" id="PF00456">
    <property type="entry name" value="Transketolase_N"/>
    <property type="match status" value="1"/>
</dbReference>
<dbReference type="InterPro" id="IPR005475">
    <property type="entry name" value="Transketolase-like_Pyr-bd"/>
</dbReference>
<dbReference type="Gene3D" id="3.40.50.970">
    <property type="match status" value="2"/>
</dbReference>
<protein>
    <submittedName>
        <fullName evidence="8">Unannotated protein</fullName>
    </submittedName>
</protein>